<feature type="transmembrane region" description="Helical" evidence="8">
    <location>
        <begin position="512"/>
        <end position="530"/>
    </location>
</feature>
<dbReference type="AlphaFoldDB" id="A0A845VFR3"/>
<evidence type="ECO:0000256" key="8">
    <source>
        <dbReference type="SAM" id="Phobius"/>
    </source>
</evidence>
<keyword evidence="3" id="KW-0813">Transport</keyword>
<dbReference type="GO" id="GO:0022857">
    <property type="term" value="F:transmembrane transporter activity"/>
    <property type="evidence" value="ECO:0007669"/>
    <property type="project" value="InterPro"/>
</dbReference>
<evidence type="ECO:0000256" key="6">
    <source>
        <dbReference type="ARBA" id="ARBA00022989"/>
    </source>
</evidence>
<evidence type="ECO:0000256" key="7">
    <source>
        <dbReference type="ARBA" id="ARBA00023136"/>
    </source>
</evidence>
<evidence type="ECO:0000256" key="5">
    <source>
        <dbReference type="ARBA" id="ARBA00022692"/>
    </source>
</evidence>
<dbReference type="InterPro" id="IPR000060">
    <property type="entry name" value="BCCT_transptr"/>
</dbReference>
<dbReference type="NCBIfam" id="TIGR00842">
    <property type="entry name" value="bcct"/>
    <property type="match status" value="1"/>
</dbReference>
<sequence>MSDQKQNQTDQDKLLEELEEVYETDYELGQDNVTWMGLDLHNPVFVVSAVLILLFVILSLIFPEQSNSMLGSTRVWIGENFDWLFLSAGNFFVLFCLILIVLPVGSIRLGGDEAKPEFSIMSWFAMLFAAGMGIGLMFWSVAEPVGYFTEWFGTPLGIAGGTEESKTAALGATMYHWGLHPWAIYGVVALSLAFFSYNKGLPLTIRSCFYPLLGDRVWGWMGDVIDTLAVLATIFGLATSLGLGAQQAAGGIDFLFGIPSGLLSQTLIIAGVTTVALISVLRGIEGGVKLLSNLNMLLALALLMFVMFAGGLLAFAGNLGQTVSGYAQYVLPLSNPVGREDDVFYHSWTIFFWAWWIAWSPFVGMFIARVSYGRTVREFLTAVLIVPVVVSTVWMSAFGGSGVDQAREGIGALGAEGITDSSLALFQMLQSMPMTSITSFLAIVLVLVFFVTSSDSGSLVIDSITSGGKIDAPVPQRVFWVMAEGLIAAVLLAVGGAAALNALQAGSVSTGLPFAIVLLLMCVSLIKGLTHERKLLSLQGKR</sequence>
<dbReference type="PROSITE" id="PS01303">
    <property type="entry name" value="BCCT"/>
    <property type="match status" value="1"/>
</dbReference>
<evidence type="ECO:0000256" key="3">
    <source>
        <dbReference type="ARBA" id="ARBA00022448"/>
    </source>
</evidence>
<protein>
    <submittedName>
        <fullName evidence="9">BCCT family transporter</fullName>
    </submittedName>
</protein>
<dbReference type="EMBL" id="JAAGSC010000041">
    <property type="protein sequence ID" value="NDY96059.1"/>
    <property type="molecule type" value="Genomic_DNA"/>
</dbReference>
<reference evidence="9 10" key="1">
    <citation type="submission" date="2020-02" db="EMBL/GenBank/DDBJ databases">
        <authorList>
            <person name="Zhang X.-Y."/>
        </authorList>
    </citation>
    <scope>NUCLEOTIDE SEQUENCE [LARGE SCALE GENOMIC DNA]</scope>
    <source>
        <strain evidence="9 10">C33</strain>
    </source>
</reference>
<feature type="transmembrane region" description="Helical" evidence="8">
    <location>
        <begin position="432"/>
        <end position="451"/>
    </location>
</feature>
<accession>A0A845VFR3</accession>
<keyword evidence="7 8" id="KW-0472">Membrane</keyword>
<feature type="transmembrane region" description="Helical" evidence="8">
    <location>
        <begin position="262"/>
        <end position="284"/>
    </location>
</feature>
<feature type="transmembrane region" description="Helical" evidence="8">
    <location>
        <begin position="343"/>
        <end position="367"/>
    </location>
</feature>
<keyword evidence="10" id="KW-1185">Reference proteome</keyword>
<comment type="caution">
    <text evidence="9">The sequence shown here is derived from an EMBL/GenBank/DDBJ whole genome shotgun (WGS) entry which is preliminary data.</text>
</comment>
<comment type="similarity">
    <text evidence="2">Belongs to the BCCT transporter (TC 2.A.15) family.</text>
</comment>
<evidence type="ECO:0000256" key="4">
    <source>
        <dbReference type="ARBA" id="ARBA00022475"/>
    </source>
</evidence>
<feature type="transmembrane region" description="Helical" evidence="8">
    <location>
        <begin position="123"/>
        <end position="142"/>
    </location>
</feature>
<proteinExistence type="inferred from homology"/>
<keyword evidence="5 8" id="KW-0812">Transmembrane</keyword>
<feature type="transmembrane region" description="Helical" evidence="8">
    <location>
        <begin position="179"/>
        <end position="197"/>
    </location>
</feature>
<feature type="transmembrane region" description="Helical" evidence="8">
    <location>
        <begin position="478"/>
        <end position="500"/>
    </location>
</feature>
<feature type="transmembrane region" description="Helical" evidence="8">
    <location>
        <begin position="379"/>
        <end position="397"/>
    </location>
</feature>
<feature type="transmembrane region" description="Helical" evidence="8">
    <location>
        <begin position="296"/>
        <end position="316"/>
    </location>
</feature>
<feature type="transmembrane region" description="Helical" evidence="8">
    <location>
        <begin position="83"/>
        <end position="102"/>
    </location>
</feature>
<name>A0A845VFR3_9GAMM</name>
<dbReference type="PANTHER" id="PTHR30047:SF7">
    <property type="entry name" value="HIGH-AFFINITY CHOLINE TRANSPORT PROTEIN"/>
    <property type="match status" value="1"/>
</dbReference>
<dbReference type="InterPro" id="IPR018093">
    <property type="entry name" value="BCCT_CS"/>
</dbReference>
<comment type="subcellular location">
    <subcellularLocation>
        <location evidence="1">Cell membrane</location>
        <topology evidence="1">Multi-pass membrane protein</topology>
    </subcellularLocation>
</comment>
<evidence type="ECO:0000256" key="2">
    <source>
        <dbReference type="ARBA" id="ARBA00005658"/>
    </source>
</evidence>
<evidence type="ECO:0000256" key="1">
    <source>
        <dbReference type="ARBA" id="ARBA00004651"/>
    </source>
</evidence>
<evidence type="ECO:0000313" key="9">
    <source>
        <dbReference type="EMBL" id="NDY96059.1"/>
    </source>
</evidence>
<evidence type="ECO:0000313" key="10">
    <source>
        <dbReference type="Proteomes" id="UP000484885"/>
    </source>
</evidence>
<dbReference type="PANTHER" id="PTHR30047">
    <property type="entry name" value="HIGH-AFFINITY CHOLINE TRANSPORT PROTEIN-RELATED"/>
    <property type="match status" value="1"/>
</dbReference>
<dbReference type="Proteomes" id="UP000484885">
    <property type="component" value="Unassembled WGS sequence"/>
</dbReference>
<organism evidence="9 10">
    <name type="scientific">Wenzhouxiangella limi</name>
    <dbReference type="NCBI Taxonomy" id="2707351"/>
    <lineage>
        <taxon>Bacteria</taxon>
        <taxon>Pseudomonadati</taxon>
        <taxon>Pseudomonadota</taxon>
        <taxon>Gammaproteobacteria</taxon>
        <taxon>Chromatiales</taxon>
        <taxon>Wenzhouxiangellaceae</taxon>
        <taxon>Wenzhouxiangella</taxon>
    </lineage>
</organism>
<gene>
    <name evidence="9" type="ORF">G3I74_09980</name>
</gene>
<keyword evidence="6 8" id="KW-1133">Transmembrane helix</keyword>
<dbReference type="RefSeq" id="WP_164211440.1">
    <property type="nucleotide sequence ID" value="NZ_JAAGSC010000041.1"/>
</dbReference>
<keyword evidence="4" id="KW-1003">Cell membrane</keyword>
<dbReference type="Pfam" id="PF02028">
    <property type="entry name" value="BCCT"/>
    <property type="match status" value="1"/>
</dbReference>
<dbReference type="GO" id="GO:0005886">
    <property type="term" value="C:plasma membrane"/>
    <property type="evidence" value="ECO:0007669"/>
    <property type="project" value="UniProtKB-SubCell"/>
</dbReference>
<feature type="transmembrane region" description="Helical" evidence="8">
    <location>
        <begin position="44"/>
        <end position="63"/>
    </location>
</feature>
<feature type="transmembrane region" description="Helical" evidence="8">
    <location>
        <begin position="217"/>
        <end position="242"/>
    </location>
</feature>